<evidence type="ECO:0000259" key="3">
    <source>
        <dbReference type="PROSITE" id="PS50937"/>
    </source>
</evidence>
<feature type="domain" description="HTH merR-type" evidence="3">
    <location>
        <begin position="8"/>
        <end position="77"/>
    </location>
</feature>
<proteinExistence type="predicted"/>
<dbReference type="SMART" id="SM00422">
    <property type="entry name" value="HTH_MERR"/>
    <property type="match status" value="1"/>
</dbReference>
<accession>A0A415P213</accession>
<evidence type="ECO:0000313" key="5">
    <source>
        <dbReference type="Proteomes" id="UP000284868"/>
    </source>
</evidence>
<reference evidence="4 5" key="1">
    <citation type="submission" date="2018-08" db="EMBL/GenBank/DDBJ databases">
        <title>A genome reference for cultivated species of the human gut microbiota.</title>
        <authorList>
            <person name="Zou Y."/>
            <person name="Xue W."/>
            <person name="Luo G."/>
        </authorList>
    </citation>
    <scope>NUCLEOTIDE SEQUENCE [LARGE SCALE GENOMIC DNA]</scope>
    <source>
        <strain evidence="4 5">AF35-6BH</strain>
    </source>
</reference>
<evidence type="ECO:0000313" key="4">
    <source>
        <dbReference type="EMBL" id="RHM06676.1"/>
    </source>
</evidence>
<keyword evidence="5" id="KW-1185">Reference proteome</keyword>
<evidence type="ECO:0000256" key="1">
    <source>
        <dbReference type="ARBA" id="ARBA00023125"/>
    </source>
</evidence>
<dbReference type="GO" id="GO:0003677">
    <property type="term" value="F:DNA binding"/>
    <property type="evidence" value="ECO:0007669"/>
    <property type="project" value="UniProtKB-KW"/>
</dbReference>
<dbReference type="PANTHER" id="PTHR30204">
    <property type="entry name" value="REDOX-CYCLING DRUG-SENSING TRANSCRIPTIONAL ACTIVATOR SOXR"/>
    <property type="match status" value="1"/>
</dbReference>
<feature type="coiled-coil region" evidence="2">
    <location>
        <begin position="84"/>
        <end position="111"/>
    </location>
</feature>
<dbReference type="Gene3D" id="3.20.80.10">
    <property type="entry name" value="Regulatory factor, effector binding domain"/>
    <property type="match status" value="1"/>
</dbReference>
<name>A0A415P213_9FIRM</name>
<dbReference type="Gene3D" id="1.10.1660.10">
    <property type="match status" value="1"/>
</dbReference>
<dbReference type="InterPro" id="IPR011256">
    <property type="entry name" value="Reg_factor_effector_dom_sf"/>
</dbReference>
<dbReference type="Proteomes" id="UP000284868">
    <property type="component" value="Unassembled WGS sequence"/>
</dbReference>
<evidence type="ECO:0000256" key="2">
    <source>
        <dbReference type="SAM" id="Coils"/>
    </source>
</evidence>
<gene>
    <name evidence="4" type="ORF">DWZ83_09430</name>
</gene>
<dbReference type="GO" id="GO:0003700">
    <property type="term" value="F:DNA-binding transcription factor activity"/>
    <property type="evidence" value="ECO:0007669"/>
    <property type="project" value="InterPro"/>
</dbReference>
<keyword evidence="2" id="KW-0175">Coiled coil</keyword>
<dbReference type="InterPro" id="IPR047057">
    <property type="entry name" value="MerR_fam"/>
</dbReference>
<organism evidence="4 5">
    <name type="scientific">Amedibacillus dolichus</name>
    <dbReference type="NCBI Taxonomy" id="31971"/>
    <lineage>
        <taxon>Bacteria</taxon>
        <taxon>Bacillati</taxon>
        <taxon>Bacillota</taxon>
        <taxon>Erysipelotrichia</taxon>
        <taxon>Erysipelotrichales</taxon>
        <taxon>Erysipelotrichaceae</taxon>
        <taxon>Amedibacillus</taxon>
    </lineage>
</organism>
<protein>
    <submittedName>
        <fullName evidence="4">MerR family transcriptional regulator</fullName>
    </submittedName>
</protein>
<dbReference type="Pfam" id="PF13411">
    <property type="entry name" value="MerR_1"/>
    <property type="match status" value="1"/>
</dbReference>
<dbReference type="SUPFAM" id="SSF46955">
    <property type="entry name" value="Putative DNA-binding domain"/>
    <property type="match status" value="1"/>
</dbReference>
<dbReference type="OrthoDB" id="9773308at2"/>
<dbReference type="InterPro" id="IPR000551">
    <property type="entry name" value="MerR-type_HTH_dom"/>
</dbReference>
<dbReference type="RefSeq" id="WP_118365864.1">
    <property type="nucleotide sequence ID" value="NZ_CAUFDR010000015.1"/>
</dbReference>
<dbReference type="InterPro" id="IPR009061">
    <property type="entry name" value="DNA-bd_dom_put_sf"/>
</dbReference>
<keyword evidence="1" id="KW-0238">DNA-binding</keyword>
<comment type="caution">
    <text evidence="4">The sequence shown here is derived from an EMBL/GenBank/DDBJ whole genome shotgun (WGS) entry which is preliminary data.</text>
</comment>
<dbReference type="EMBL" id="QRPK01000074">
    <property type="protein sequence ID" value="RHM06676.1"/>
    <property type="molecule type" value="Genomic_DNA"/>
</dbReference>
<dbReference type="PANTHER" id="PTHR30204:SF85">
    <property type="entry name" value="MULTIDRUG-EFFLUX TRANSPORTER 2 REGULATOR"/>
    <property type="match status" value="1"/>
</dbReference>
<dbReference type="SUPFAM" id="SSF55136">
    <property type="entry name" value="Probable bacterial effector-binding domain"/>
    <property type="match status" value="1"/>
</dbReference>
<dbReference type="PROSITE" id="PS50937">
    <property type="entry name" value="HTH_MERR_2"/>
    <property type="match status" value="1"/>
</dbReference>
<dbReference type="AlphaFoldDB" id="A0A415P213"/>
<sequence>MKTKKIKTLTTAQFAKLHEVNKRTLHYYDEIKLFSPKTKSEAGYRYYDLSQSLDFEYIRMLKELSMSIEEIIAYRKQPNTASFLQLADCKIEELEHTIESLKRTKKVLQAKREQAIFCQNLRDQEIRIEHCSQEDILCLPYDFAQEDISQLFVYIKEHWSMEQIRMGIGSYISLDKLYANDFSIYDGIFSPAFSKQSHSTYKPSGHYLCGYIKGSWDRLPSMYIKLLEYAKKQHLQLSGYAYEIGLNEFLIAQPDDYITKIAIRIKE</sequence>